<reference evidence="1 2" key="1">
    <citation type="journal article" date="2009" name="Stand. Genomic Sci.">
        <title>Complete genome sequence of Desulfomicrobium baculatum type strain (X).</title>
        <authorList>
            <person name="Copeland A."/>
            <person name="Spring S."/>
            <person name="Goker M."/>
            <person name="Schneider S."/>
            <person name="Lapidus A."/>
            <person name="Del Rio T.G."/>
            <person name="Tice H."/>
            <person name="Cheng J.F."/>
            <person name="Chen F."/>
            <person name="Nolan M."/>
            <person name="Bruce D."/>
            <person name="Goodwin L."/>
            <person name="Pitluck S."/>
            <person name="Ivanova N."/>
            <person name="Mavrommatis K."/>
            <person name="Ovchinnikova G."/>
            <person name="Pati A."/>
            <person name="Chen A."/>
            <person name="Palaniappan K."/>
            <person name="Land M."/>
            <person name="Hauser L."/>
            <person name="Chang Y.J."/>
            <person name="Jeffries C.C."/>
            <person name="Meincke L."/>
            <person name="Sims D."/>
            <person name="Brettin T."/>
            <person name="Detter J.C."/>
            <person name="Han C."/>
            <person name="Chain P."/>
            <person name="Bristow J."/>
            <person name="Eisen J.A."/>
            <person name="Markowitz V."/>
            <person name="Hugenholtz P."/>
            <person name="Kyrpides N.C."/>
            <person name="Klenk H.P."/>
            <person name="Lucas S."/>
        </authorList>
    </citation>
    <scope>NUCLEOTIDE SEQUENCE [LARGE SCALE GENOMIC DNA]</scope>
    <source>
        <strain evidence="2">DSM 4028 / VKM B-1378 / X</strain>
    </source>
</reference>
<evidence type="ECO:0000313" key="2">
    <source>
        <dbReference type="Proteomes" id="UP000002216"/>
    </source>
</evidence>
<keyword evidence="2" id="KW-1185">Reference proteome</keyword>
<dbReference type="RefSeq" id="WP_015773709.1">
    <property type="nucleotide sequence ID" value="NC_013173.1"/>
</dbReference>
<organism evidence="1 2">
    <name type="scientific">Desulfomicrobium baculatum (strain DSM 4028 / VKM B-1378 / X)</name>
    <name type="common">Desulfovibrio baculatus</name>
    <dbReference type="NCBI Taxonomy" id="525897"/>
    <lineage>
        <taxon>Bacteria</taxon>
        <taxon>Pseudomonadati</taxon>
        <taxon>Thermodesulfobacteriota</taxon>
        <taxon>Desulfovibrionia</taxon>
        <taxon>Desulfovibrionales</taxon>
        <taxon>Desulfomicrobiaceae</taxon>
        <taxon>Desulfomicrobium</taxon>
    </lineage>
</organism>
<gene>
    <name evidence="1" type="ordered locus">Dbac_1525</name>
</gene>
<dbReference type="Proteomes" id="UP000002216">
    <property type="component" value="Chromosome"/>
</dbReference>
<dbReference type="HOGENOM" id="CLU_2600317_0_0_7"/>
<protein>
    <submittedName>
        <fullName evidence="1">Uncharacterized protein</fullName>
    </submittedName>
</protein>
<evidence type="ECO:0000313" key="1">
    <source>
        <dbReference type="EMBL" id="ACU89618.1"/>
    </source>
</evidence>
<dbReference type="STRING" id="525897.Dbac_1525"/>
<accession>C7LTZ5</accession>
<proteinExistence type="predicted"/>
<dbReference type="AlphaFoldDB" id="C7LTZ5"/>
<dbReference type="KEGG" id="dba:Dbac_1525"/>
<sequence>MIIRLLVFILLYLSIITSSYAKNLKIENNDSWVIYLALDPYEASEISRIYHLNIDVKQYKYPLYVGYVYSPDSKIVYYR</sequence>
<name>C7LTZ5_DESBD</name>
<dbReference type="EMBL" id="CP001629">
    <property type="protein sequence ID" value="ACU89618.1"/>
    <property type="molecule type" value="Genomic_DNA"/>
</dbReference>